<evidence type="ECO:0000313" key="7">
    <source>
        <dbReference type="EMBL" id="MDG0815713.1"/>
    </source>
</evidence>
<feature type="region of interest" description="Disordered" evidence="6">
    <location>
        <begin position="52"/>
        <end position="89"/>
    </location>
</feature>
<dbReference type="PANTHER" id="PTHR10746:SF6">
    <property type="entry name" value="LARGE RIBOSOMAL SUBUNIT PROTEIN UL4M"/>
    <property type="match status" value="1"/>
</dbReference>
<keyword evidence="3 5" id="KW-0687">Ribonucleoprotein</keyword>
<dbReference type="RefSeq" id="WP_277577185.1">
    <property type="nucleotide sequence ID" value="NZ_JANRMI010000001.1"/>
</dbReference>
<accession>A0ABT6DFY8</accession>
<dbReference type="Pfam" id="PF00573">
    <property type="entry name" value="Ribosomal_L4"/>
    <property type="match status" value="1"/>
</dbReference>
<evidence type="ECO:0000256" key="3">
    <source>
        <dbReference type="ARBA" id="ARBA00023274"/>
    </source>
</evidence>
<dbReference type="InterPro" id="IPR013005">
    <property type="entry name" value="Ribosomal_uL4-like"/>
</dbReference>
<comment type="similarity">
    <text evidence="1 5">Belongs to the universal ribosomal protein uL4 family.</text>
</comment>
<dbReference type="SUPFAM" id="SSF52166">
    <property type="entry name" value="Ribosomal protein L4"/>
    <property type="match status" value="1"/>
</dbReference>
<dbReference type="HAMAP" id="MF_01328_B">
    <property type="entry name" value="Ribosomal_uL4_B"/>
    <property type="match status" value="1"/>
</dbReference>
<keyword evidence="5" id="KW-0699">rRNA-binding</keyword>
<comment type="caution">
    <text evidence="7">The sequence shown here is derived from an EMBL/GenBank/DDBJ whole genome shotgun (WGS) entry which is preliminary data.</text>
</comment>
<sequence>MATVNVLNWKKEKVGSIDLAADVFETPVKKEVLHTVVQWQLASRRAGTHMTKTKGLVSGGGKKPFKQKGTGGARQGSSRSILMPGGGTAFGPQPRSYAFVLPKKVRRLGLSMALSHLQKEGKLFVVDSMNSEGKTAELNKRLKAFGLTKAVLVDSEVNNKFNQASKNLPTFKYFPVEGLNVFDLLKYDAAVITKESVAKIVDRCSMEKA</sequence>
<evidence type="ECO:0000256" key="5">
    <source>
        <dbReference type="HAMAP-Rule" id="MF_01328"/>
    </source>
</evidence>
<reference evidence="7" key="1">
    <citation type="submission" date="2022-08" db="EMBL/GenBank/DDBJ databases">
        <title>Novel Bdellovibrio Species Isolated from Svalbard: Designation Bdellovibrio svalbardensis.</title>
        <authorList>
            <person name="Mitchell R.J."/>
            <person name="Choi S.Y."/>
        </authorList>
    </citation>
    <scope>NUCLEOTIDE SEQUENCE</scope>
    <source>
        <strain evidence="7">PAP01</strain>
    </source>
</reference>
<dbReference type="Proteomes" id="UP001152321">
    <property type="component" value="Unassembled WGS sequence"/>
</dbReference>
<evidence type="ECO:0000256" key="2">
    <source>
        <dbReference type="ARBA" id="ARBA00022980"/>
    </source>
</evidence>
<organism evidence="7 8">
    <name type="scientific">Bdellovibrio svalbardensis</name>
    <dbReference type="NCBI Taxonomy" id="2972972"/>
    <lineage>
        <taxon>Bacteria</taxon>
        <taxon>Pseudomonadati</taxon>
        <taxon>Bdellovibrionota</taxon>
        <taxon>Bdellovibrionia</taxon>
        <taxon>Bdellovibrionales</taxon>
        <taxon>Pseudobdellovibrionaceae</taxon>
        <taxon>Bdellovibrio</taxon>
    </lineage>
</organism>
<dbReference type="EMBL" id="JANRMI010000001">
    <property type="protein sequence ID" value="MDG0815713.1"/>
    <property type="molecule type" value="Genomic_DNA"/>
</dbReference>
<dbReference type="Gene3D" id="3.40.1370.10">
    <property type="match status" value="1"/>
</dbReference>
<comment type="function">
    <text evidence="5">One of the primary rRNA binding proteins, this protein initially binds near the 5'-end of the 23S rRNA. It is important during the early stages of 50S assembly. It makes multiple contacts with different domains of the 23S rRNA in the assembled 50S subunit and ribosome.</text>
</comment>
<dbReference type="NCBIfam" id="TIGR03953">
    <property type="entry name" value="rplD_bact"/>
    <property type="match status" value="1"/>
</dbReference>
<keyword evidence="2 5" id="KW-0689">Ribosomal protein</keyword>
<evidence type="ECO:0000256" key="6">
    <source>
        <dbReference type="SAM" id="MobiDB-lite"/>
    </source>
</evidence>
<proteinExistence type="inferred from homology"/>
<protein>
    <recommendedName>
        <fullName evidence="4 5">Large ribosomal subunit protein uL4</fullName>
    </recommendedName>
</protein>
<dbReference type="InterPro" id="IPR002136">
    <property type="entry name" value="Ribosomal_uL4"/>
</dbReference>
<dbReference type="GO" id="GO:0005840">
    <property type="term" value="C:ribosome"/>
    <property type="evidence" value="ECO:0007669"/>
    <property type="project" value="UniProtKB-KW"/>
</dbReference>
<dbReference type="PANTHER" id="PTHR10746">
    <property type="entry name" value="50S RIBOSOMAL PROTEIN L4"/>
    <property type="match status" value="1"/>
</dbReference>
<name>A0ABT6DFY8_9BACT</name>
<evidence type="ECO:0000256" key="1">
    <source>
        <dbReference type="ARBA" id="ARBA00010528"/>
    </source>
</evidence>
<gene>
    <name evidence="5 7" type="primary">rplD</name>
    <name evidence="7" type="ORF">NWE73_05030</name>
</gene>
<keyword evidence="8" id="KW-1185">Reference proteome</keyword>
<evidence type="ECO:0000313" key="8">
    <source>
        <dbReference type="Proteomes" id="UP001152321"/>
    </source>
</evidence>
<dbReference type="InterPro" id="IPR023574">
    <property type="entry name" value="Ribosomal_uL4_dom_sf"/>
</dbReference>
<evidence type="ECO:0000256" key="4">
    <source>
        <dbReference type="ARBA" id="ARBA00035244"/>
    </source>
</evidence>
<comment type="function">
    <text evidence="5">Forms part of the polypeptide exit tunnel.</text>
</comment>
<keyword evidence="5" id="KW-0694">RNA-binding</keyword>
<comment type="subunit">
    <text evidence="5">Part of the 50S ribosomal subunit.</text>
</comment>